<reference evidence="15 16" key="1">
    <citation type="journal article" date="2019" name="Sci. Rep.">
        <title>Comparative genomics of chytrid fungi reveal insights into the obligate biotrophic and pathogenic lifestyle of Synchytrium endobioticum.</title>
        <authorList>
            <person name="van de Vossenberg B.T.L.H."/>
            <person name="Warris S."/>
            <person name="Nguyen H.D.T."/>
            <person name="van Gent-Pelzer M.P.E."/>
            <person name="Joly D.L."/>
            <person name="van de Geest H.C."/>
            <person name="Bonants P.J.M."/>
            <person name="Smith D.S."/>
            <person name="Levesque C.A."/>
            <person name="van der Lee T.A.J."/>
        </authorList>
    </citation>
    <scope>NUCLEOTIDE SEQUENCE [LARGE SCALE GENOMIC DNA]</scope>
    <source>
        <strain evidence="15 16">LEV6574</strain>
    </source>
</reference>
<keyword evidence="11" id="KW-0233">DNA recombination</keyword>
<dbReference type="SUPFAM" id="SSF53098">
    <property type="entry name" value="Ribonuclease H-like"/>
    <property type="match status" value="1"/>
</dbReference>
<dbReference type="GO" id="GO:0003964">
    <property type="term" value="F:RNA-directed DNA polymerase activity"/>
    <property type="evidence" value="ECO:0007669"/>
    <property type="project" value="UniProtKB-KW"/>
</dbReference>
<evidence type="ECO:0000256" key="11">
    <source>
        <dbReference type="ARBA" id="ARBA00023172"/>
    </source>
</evidence>
<dbReference type="PROSITE" id="PS50994">
    <property type="entry name" value="INTEGRASE"/>
    <property type="match status" value="1"/>
</dbReference>
<dbReference type="GO" id="GO:0016787">
    <property type="term" value="F:hydrolase activity"/>
    <property type="evidence" value="ECO:0007669"/>
    <property type="project" value="UniProtKB-KW"/>
</dbReference>
<evidence type="ECO:0000256" key="13">
    <source>
        <dbReference type="ARBA" id="ARBA00049244"/>
    </source>
</evidence>
<dbReference type="GO" id="GO:0015074">
    <property type="term" value="P:DNA integration"/>
    <property type="evidence" value="ECO:0007669"/>
    <property type="project" value="UniProtKB-KW"/>
</dbReference>
<dbReference type="Gene3D" id="3.30.420.10">
    <property type="entry name" value="Ribonuclease H-like superfamily/Ribonuclease H"/>
    <property type="match status" value="1"/>
</dbReference>
<keyword evidence="6" id="KW-0378">Hydrolase</keyword>
<dbReference type="InterPro" id="IPR036397">
    <property type="entry name" value="RNaseH_sf"/>
</dbReference>
<keyword evidence="10" id="KW-0239">DNA-directed DNA polymerase</keyword>
<comment type="catalytic activity">
    <reaction evidence="13">
        <text>DNA(n) + a 2'-deoxyribonucleoside 5'-triphosphate = DNA(n+1) + diphosphate</text>
        <dbReference type="Rhea" id="RHEA:22508"/>
        <dbReference type="Rhea" id="RHEA-COMP:17339"/>
        <dbReference type="Rhea" id="RHEA-COMP:17340"/>
        <dbReference type="ChEBI" id="CHEBI:33019"/>
        <dbReference type="ChEBI" id="CHEBI:61560"/>
        <dbReference type="ChEBI" id="CHEBI:173112"/>
        <dbReference type="EC" id="2.7.7.7"/>
    </reaction>
</comment>
<evidence type="ECO:0000256" key="4">
    <source>
        <dbReference type="ARBA" id="ARBA00022723"/>
    </source>
</evidence>
<evidence type="ECO:0000256" key="9">
    <source>
        <dbReference type="ARBA" id="ARBA00022918"/>
    </source>
</evidence>
<dbReference type="PANTHER" id="PTHR42648:SF11">
    <property type="entry name" value="TRANSPOSON TY4-P GAG-POL POLYPROTEIN"/>
    <property type="match status" value="1"/>
</dbReference>
<accession>A0A507CXV1</accession>
<evidence type="ECO:0000256" key="12">
    <source>
        <dbReference type="ARBA" id="ARBA00048173"/>
    </source>
</evidence>
<dbReference type="InterPro" id="IPR039537">
    <property type="entry name" value="Retrotran_Ty1/copia-like"/>
</dbReference>
<dbReference type="AlphaFoldDB" id="A0A507CXV1"/>
<dbReference type="GO" id="GO:0006310">
    <property type="term" value="P:DNA recombination"/>
    <property type="evidence" value="ECO:0007669"/>
    <property type="project" value="UniProtKB-KW"/>
</dbReference>
<organism evidence="15 16">
    <name type="scientific">Synchytrium endobioticum</name>
    <dbReference type="NCBI Taxonomy" id="286115"/>
    <lineage>
        <taxon>Eukaryota</taxon>
        <taxon>Fungi</taxon>
        <taxon>Fungi incertae sedis</taxon>
        <taxon>Chytridiomycota</taxon>
        <taxon>Chytridiomycota incertae sedis</taxon>
        <taxon>Chytridiomycetes</taxon>
        <taxon>Synchytriales</taxon>
        <taxon>Synchytriaceae</taxon>
        <taxon>Synchytrium</taxon>
    </lineage>
</organism>
<keyword evidence="7" id="KW-0460">Magnesium</keyword>
<evidence type="ECO:0000256" key="6">
    <source>
        <dbReference type="ARBA" id="ARBA00022801"/>
    </source>
</evidence>
<dbReference type="InterPro" id="IPR012337">
    <property type="entry name" value="RNaseH-like_sf"/>
</dbReference>
<comment type="catalytic activity">
    <reaction evidence="12">
        <text>DNA(n) + a 2'-deoxyribonucleoside 5'-triphosphate = DNA(n+1) + diphosphate</text>
        <dbReference type="Rhea" id="RHEA:22508"/>
        <dbReference type="Rhea" id="RHEA-COMP:17339"/>
        <dbReference type="Rhea" id="RHEA-COMP:17340"/>
        <dbReference type="ChEBI" id="CHEBI:33019"/>
        <dbReference type="ChEBI" id="CHEBI:61560"/>
        <dbReference type="ChEBI" id="CHEBI:173112"/>
        <dbReference type="EC" id="2.7.7.49"/>
    </reaction>
</comment>
<dbReference type="PANTHER" id="PTHR42648">
    <property type="entry name" value="TRANSPOSASE, PUTATIVE-RELATED"/>
    <property type="match status" value="1"/>
</dbReference>
<feature type="domain" description="Integrase catalytic" evidence="14">
    <location>
        <begin position="1"/>
        <end position="112"/>
    </location>
</feature>
<dbReference type="GO" id="GO:0005634">
    <property type="term" value="C:nucleus"/>
    <property type="evidence" value="ECO:0007669"/>
    <property type="project" value="UniProtKB-ARBA"/>
</dbReference>
<name>A0A507CXV1_9FUNG</name>
<keyword evidence="8" id="KW-0229">DNA integration</keyword>
<dbReference type="GO" id="GO:0003887">
    <property type="term" value="F:DNA-directed DNA polymerase activity"/>
    <property type="evidence" value="ECO:0007669"/>
    <property type="project" value="UniProtKB-KW"/>
</dbReference>
<dbReference type="GO" id="GO:0032196">
    <property type="term" value="P:transposition"/>
    <property type="evidence" value="ECO:0007669"/>
    <property type="project" value="UniProtKB-KW"/>
</dbReference>
<gene>
    <name evidence="15" type="ORF">SeLEV6574_g04777</name>
</gene>
<proteinExistence type="predicted"/>
<evidence type="ECO:0000256" key="10">
    <source>
        <dbReference type="ARBA" id="ARBA00022932"/>
    </source>
</evidence>
<dbReference type="EMBL" id="QEAM01000202">
    <property type="protein sequence ID" value="TPX43993.1"/>
    <property type="molecule type" value="Genomic_DNA"/>
</dbReference>
<keyword evidence="3" id="KW-0540">Nuclease</keyword>
<evidence type="ECO:0000256" key="5">
    <source>
        <dbReference type="ARBA" id="ARBA00022759"/>
    </source>
</evidence>
<keyword evidence="5" id="KW-0255">Endonuclease</keyword>
<keyword evidence="1" id="KW-0815">Transposition</keyword>
<keyword evidence="9" id="KW-0695">RNA-directed DNA polymerase</keyword>
<protein>
    <recommendedName>
        <fullName evidence="14">Integrase catalytic domain-containing protein</fullName>
    </recommendedName>
</protein>
<evidence type="ECO:0000313" key="15">
    <source>
        <dbReference type="EMBL" id="TPX43993.1"/>
    </source>
</evidence>
<comment type="caution">
    <text evidence="15">The sequence shown here is derived from an EMBL/GenBank/DDBJ whole genome shotgun (WGS) entry which is preliminary data.</text>
</comment>
<dbReference type="GO" id="GO:0004519">
    <property type="term" value="F:endonuclease activity"/>
    <property type="evidence" value="ECO:0007669"/>
    <property type="project" value="UniProtKB-KW"/>
</dbReference>
<evidence type="ECO:0000256" key="8">
    <source>
        <dbReference type="ARBA" id="ARBA00022908"/>
    </source>
</evidence>
<evidence type="ECO:0000256" key="1">
    <source>
        <dbReference type="ARBA" id="ARBA00022578"/>
    </source>
</evidence>
<evidence type="ECO:0000313" key="16">
    <source>
        <dbReference type="Proteomes" id="UP000320475"/>
    </source>
</evidence>
<keyword evidence="2" id="KW-0548">Nucleotidyltransferase</keyword>
<dbReference type="OrthoDB" id="3257332at2759"/>
<evidence type="ECO:0000256" key="2">
    <source>
        <dbReference type="ARBA" id="ARBA00022695"/>
    </source>
</evidence>
<dbReference type="VEuPathDB" id="FungiDB:SeMB42_g07358"/>
<evidence type="ECO:0000256" key="3">
    <source>
        <dbReference type="ARBA" id="ARBA00022722"/>
    </source>
</evidence>
<dbReference type="GO" id="GO:0046872">
    <property type="term" value="F:metal ion binding"/>
    <property type="evidence" value="ECO:0007669"/>
    <property type="project" value="UniProtKB-KW"/>
</dbReference>
<dbReference type="InterPro" id="IPR001584">
    <property type="entry name" value="Integrase_cat-core"/>
</dbReference>
<keyword evidence="10" id="KW-0808">Transferase</keyword>
<evidence type="ECO:0000256" key="7">
    <source>
        <dbReference type="ARBA" id="ARBA00022842"/>
    </source>
</evidence>
<dbReference type="Proteomes" id="UP000320475">
    <property type="component" value="Unassembled WGS sequence"/>
</dbReference>
<keyword evidence="4" id="KW-0479">Metal-binding</keyword>
<dbReference type="GO" id="GO:0003676">
    <property type="term" value="F:nucleic acid binding"/>
    <property type="evidence" value="ECO:0007669"/>
    <property type="project" value="InterPro"/>
</dbReference>
<sequence length="112" mass="12620">MDAKSSMFKNQYGQGIKIIRTDNGGEYINSKFKEYTDNEGIVHQKTTPYTPSQNGIAERLNRTIIQIARALKTESGLPDQLWPEIVLHANYLRNVNITSTLETSPYCGVTLV</sequence>
<evidence type="ECO:0000259" key="14">
    <source>
        <dbReference type="PROSITE" id="PS50994"/>
    </source>
</evidence>